<evidence type="ECO:0000313" key="7">
    <source>
        <dbReference type="Proteomes" id="UP001363151"/>
    </source>
</evidence>
<evidence type="ECO:0000256" key="1">
    <source>
        <dbReference type="ARBA" id="ARBA00009183"/>
    </source>
</evidence>
<dbReference type="SUPFAM" id="SSF51905">
    <property type="entry name" value="FAD/NAD(P)-binding domain"/>
    <property type="match status" value="1"/>
</dbReference>
<name>A0ABR1G287_AURAN</name>
<dbReference type="PIRSF" id="PIRSF000332">
    <property type="entry name" value="FMO"/>
    <property type="match status" value="1"/>
</dbReference>
<dbReference type="PANTHER" id="PTHR23023">
    <property type="entry name" value="DIMETHYLANILINE MONOOXYGENASE"/>
    <property type="match status" value="1"/>
</dbReference>
<dbReference type="InterPro" id="IPR050346">
    <property type="entry name" value="FMO-like"/>
</dbReference>
<evidence type="ECO:0000256" key="2">
    <source>
        <dbReference type="ARBA" id="ARBA00022630"/>
    </source>
</evidence>
<evidence type="ECO:0000313" key="6">
    <source>
        <dbReference type="EMBL" id="KAK7242765.1"/>
    </source>
</evidence>
<evidence type="ECO:0000256" key="4">
    <source>
        <dbReference type="ARBA" id="ARBA00022857"/>
    </source>
</evidence>
<dbReference type="Pfam" id="PF00743">
    <property type="entry name" value="FMO-like"/>
    <property type="match status" value="2"/>
</dbReference>
<sequence>MLHAEPRALAGRRVLVIGAGPSGLVALKEHLACGNDAVAVERTPRIGGWFAADDDAAYDTLMLTTSNYFMAYSDAPPPKGEKMRYWTKKEYAAYLEAYAARFDLKPHIEFSTDLVRCAYAGGRWTATTRAGGAAAERSFDAVVACTGSNSDPKWPREVAAGFPGAQLHSSDYKNATRFAGQTVVVVGLGESSADLASEVAAVAARAVVWTRSPPTIAPRFPALLDKFPDEYAIITDKAEADKCAMPDFLEYMTTPRVMQAASVFLVGANKQQYFGMIKDDASASPEARLSAKLIVAATRDAYYQSDQARYITKNGRPLKLLCEGKMELVCAKQLAVGADAVARFTDVSFADLDACDPPRAAVDVPNVDAILWCTGYTTKLAWLAEDLPRDPRAWYKHCFAPGYGASLAMVGWARGHQGGIPQMAELLARYHALLVAGERKLPADYAARAARDGAEETAYYRLSPQLRPLVDYPAFADSVAALIGCEPRAPNPLLDPARCFKYWTYPLWACWFREVGPGAAPDVLDDVLGRFPVKESVAVSRNNSPAPFGVFPMLVIGAISALLQLAPSLVGLATGKFAPGFTAGWGWAKPKHRVLHRGAAPA</sequence>
<dbReference type="InterPro" id="IPR036188">
    <property type="entry name" value="FAD/NAD-bd_sf"/>
</dbReference>
<evidence type="ECO:0000256" key="3">
    <source>
        <dbReference type="ARBA" id="ARBA00022827"/>
    </source>
</evidence>
<dbReference type="InterPro" id="IPR020946">
    <property type="entry name" value="Flavin_mOase-like"/>
</dbReference>
<protein>
    <submittedName>
        <fullName evidence="6">N,N-dimethylaniline monooxygenase</fullName>
    </submittedName>
</protein>
<evidence type="ECO:0000256" key="5">
    <source>
        <dbReference type="ARBA" id="ARBA00023002"/>
    </source>
</evidence>
<keyword evidence="4" id="KW-0521">NADP</keyword>
<reference evidence="6 7" key="1">
    <citation type="submission" date="2024-03" db="EMBL/GenBank/DDBJ databases">
        <title>Aureococcus anophagefferens CCMP1851 and Kratosvirus quantuckense: Draft genome of a second virus-susceptible host strain in the model system.</title>
        <authorList>
            <person name="Chase E."/>
            <person name="Truchon A.R."/>
            <person name="Schepens W."/>
            <person name="Wilhelm S.W."/>
        </authorList>
    </citation>
    <scope>NUCLEOTIDE SEQUENCE [LARGE SCALE GENOMIC DNA]</scope>
    <source>
        <strain evidence="6 7">CCMP1851</strain>
    </source>
</reference>
<keyword evidence="5" id="KW-0560">Oxidoreductase</keyword>
<dbReference type="Proteomes" id="UP001363151">
    <property type="component" value="Unassembled WGS sequence"/>
</dbReference>
<keyword evidence="7" id="KW-1185">Reference proteome</keyword>
<keyword evidence="2" id="KW-0285">Flavoprotein</keyword>
<keyword evidence="6" id="KW-0503">Monooxygenase</keyword>
<organism evidence="6 7">
    <name type="scientific">Aureococcus anophagefferens</name>
    <name type="common">Harmful bloom alga</name>
    <dbReference type="NCBI Taxonomy" id="44056"/>
    <lineage>
        <taxon>Eukaryota</taxon>
        <taxon>Sar</taxon>
        <taxon>Stramenopiles</taxon>
        <taxon>Ochrophyta</taxon>
        <taxon>Pelagophyceae</taxon>
        <taxon>Pelagomonadales</taxon>
        <taxon>Pelagomonadaceae</taxon>
        <taxon>Aureococcus</taxon>
    </lineage>
</organism>
<dbReference type="GO" id="GO:0004497">
    <property type="term" value="F:monooxygenase activity"/>
    <property type="evidence" value="ECO:0007669"/>
    <property type="project" value="UniProtKB-KW"/>
</dbReference>
<dbReference type="PRINTS" id="PR00370">
    <property type="entry name" value="FMOXYGENASE"/>
</dbReference>
<comment type="caution">
    <text evidence="6">The sequence shown here is derived from an EMBL/GenBank/DDBJ whole genome shotgun (WGS) entry which is preliminary data.</text>
</comment>
<accession>A0ABR1G287</accession>
<proteinExistence type="inferred from homology"/>
<dbReference type="Gene3D" id="3.50.50.60">
    <property type="entry name" value="FAD/NAD(P)-binding domain"/>
    <property type="match status" value="1"/>
</dbReference>
<gene>
    <name evidence="6" type="ORF">SO694_00015163</name>
</gene>
<dbReference type="EMBL" id="JBBJCI010000140">
    <property type="protein sequence ID" value="KAK7242765.1"/>
    <property type="molecule type" value="Genomic_DNA"/>
</dbReference>
<comment type="similarity">
    <text evidence="1">Belongs to the FMO family.</text>
</comment>
<dbReference type="InterPro" id="IPR000960">
    <property type="entry name" value="Flavin_mOase"/>
</dbReference>
<keyword evidence="3" id="KW-0274">FAD</keyword>